<evidence type="ECO:0000256" key="2">
    <source>
        <dbReference type="ARBA" id="ARBA00023235"/>
    </source>
</evidence>
<dbReference type="PANTHER" id="PTHR43709">
    <property type="entry name" value="ACONITATE ISOMERASE-RELATED"/>
    <property type="match status" value="1"/>
</dbReference>
<feature type="region of interest" description="Disordered" evidence="3">
    <location>
        <begin position="412"/>
        <end position="447"/>
    </location>
</feature>
<comment type="similarity">
    <text evidence="1">Belongs to the PrpF family.</text>
</comment>
<proteinExistence type="inferred from homology"/>
<dbReference type="RefSeq" id="WP_156206947.1">
    <property type="nucleotide sequence ID" value="NZ_WHPN01000336.1"/>
</dbReference>
<keyword evidence="5" id="KW-1185">Reference proteome</keyword>
<dbReference type="NCBIfam" id="NF033377">
    <property type="entry name" value="OMA_tautomer"/>
    <property type="match status" value="1"/>
</dbReference>
<dbReference type="SUPFAM" id="SSF54506">
    <property type="entry name" value="Diaminopimelate epimerase-like"/>
    <property type="match status" value="2"/>
</dbReference>
<protein>
    <submittedName>
        <fullName evidence="4">4-oxalomesaconate tautomerase</fullName>
        <ecNumber evidence="4">5.3.2.8</ecNumber>
    </submittedName>
</protein>
<name>A0ABQ7FF45_9ACTN</name>
<dbReference type="InterPro" id="IPR047687">
    <property type="entry name" value="OMA_tautomer-like"/>
</dbReference>
<dbReference type="EC" id="5.3.2.8" evidence="4"/>
<evidence type="ECO:0000256" key="3">
    <source>
        <dbReference type="SAM" id="MobiDB-lite"/>
    </source>
</evidence>
<dbReference type="Pfam" id="PF04303">
    <property type="entry name" value="PrpF"/>
    <property type="match status" value="1"/>
</dbReference>
<reference evidence="4 5" key="1">
    <citation type="submission" date="2019-10" db="EMBL/GenBank/DDBJ databases">
        <title>Streptomyces tenebrisbrunneis sp.nov., an endogenous actinomycete isolated from of Lycium ruthenicum.</title>
        <authorList>
            <person name="Ma L."/>
        </authorList>
    </citation>
    <scope>NUCLEOTIDE SEQUENCE [LARGE SCALE GENOMIC DNA]</scope>
    <source>
        <strain evidence="4 5">TRM 66187</strain>
    </source>
</reference>
<comment type="caution">
    <text evidence="4">The sequence shown here is derived from an EMBL/GenBank/DDBJ whole genome shotgun (WGS) entry which is preliminary data.</text>
</comment>
<dbReference type="Gene3D" id="3.10.310.10">
    <property type="entry name" value="Diaminopimelate Epimerase, Chain A, domain 1"/>
    <property type="match status" value="2"/>
</dbReference>
<keyword evidence="2 4" id="KW-0413">Isomerase</keyword>
<feature type="region of interest" description="Disordered" evidence="3">
    <location>
        <begin position="1"/>
        <end position="22"/>
    </location>
</feature>
<dbReference type="Proteomes" id="UP000621266">
    <property type="component" value="Unassembled WGS sequence"/>
</dbReference>
<organism evidence="4 5">
    <name type="scientific">Streptomyces lycii</name>
    <dbReference type="NCBI Taxonomy" id="2654337"/>
    <lineage>
        <taxon>Bacteria</taxon>
        <taxon>Bacillati</taxon>
        <taxon>Actinomycetota</taxon>
        <taxon>Actinomycetes</taxon>
        <taxon>Kitasatosporales</taxon>
        <taxon>Streptomycetaceae</taxon>
        <taxon>Streptomyces</taxon>
    </lineage>
</organism>
<accession>A0ABQ7FF45</accession>
<evidence type="ECO:0000313" key="4">
    <source>
        <dbReference type="EMBL" id="KAF4407009.1"/>
    </source>
</evidence>
<gene>
    <name evidence="4" type="ORF">GCU69_21965</name>
</gene>
<sequence>MEQSTTTASGPGGRPRPQGGQLAVPCWFMRGGTSRGPFFRVADLPSDVAARDAVLLAAMGSPDPRQIDGLGGAHPLTSKAGIVGPGEREGVDLEFRFAQLQPGSDTVDTTPNCGNMLAAVVPFAIESGLLEPRGDTTTARVLTLNTGLVAEITVRTPEGESGRYVEYDGDTRIDGVPGTAAPVTIGFPDSAGSVCSALLPTGNVRDRVDVPGTGPLDVTCVDNGQPLVIVAAADLGRTGYESAAELNADDELRARVEALRLACGQLMGLGDVTERNYPKMTLVAPPAHGGTISTRSFIPHVCHASIGVLAAVTAATACVLDGSVAHDLAAQVSACDDGACDDGACDDGACDDGASDDGAPDDGAPGDGVRVSVEHPSGEFGVELRLDPADPQRVTRSALLRTARLIMAGDVLVPRRPGDLAAPPAAAAPRQGTSPDGAARHDKEQQR</sequence>
<feature type="compositionally biased region" description="Basic and acidic residues" evidence="3">
    <location>
        <begin position="438"/>
        <end position="447"/>
    </location>
</feature>
<evidence type="ECO:0000313" key="5">
    <source>
        <dbReference type="Proteomes" id="UP000621266"/>
    </source>
</evidence>
<evidence type="ECO:0000256" key="1">
    <source>
        <dbReference type="ARBA" id="ARBA00007673"/>
    </source>
</evidence>
<dbReference type="InterPro" id="IPR007400">
    <property type="entry name" value="PrpF-like"/>
</dbReference>
<dbReference type="GO" id="GO:0016853">
    <property type="term" value="F:isomerase activity"/>
    <property type="evidence" value="ECO:0007669"/>
    <property type="project" value="UniProtKB-KW"/>
</dbReference>
<dbReference type="EMBL" id="WHPN01000336">
    <property type="protein sequence ID" value="KAF4407009.1"/>
    <property type="molecule type" value="Genomic_DNA"/>
</dbReference>
<dbReference type="PANTHER" id="PTHR43709:SF3">
    <property type="entry name" value="ISOMERASE YBHH-RELATED"/>
    <property type="match status" value="1"/>
</dbReference>